<dbReference type="InterPro" id="IPR005122">
    <property type="entry name" value="Uracil-DNA_glycosylase-like"/>
</dbReference>
<dbReference type="SMART" id="SM00987">
    <property type="entry name" value="UreE_C"/>
    <property type="match status" value="1"/>
</dbReference>
<dbReference type="NCBIfam" id="NF003588">
    <property type="entry name" value="PRK05254.1-1"/>
    <property type="match status" value="1"/>
</dbReference>
<dbReference type="OrthoDB" id="10031947at2759"/>
<proteinExistence type="inferred from homology"/>
<dbReference type="EC" id="3.2.2.27" evidence="7 9"/>
<reference evidence="13" key="1">
    <citation type="journal article" date="2014" name="Proc. Natl. Acad. Sci. U.S.A.">
        <title>Extensive sampling of basidiomycete genomes demonstrates inadequacy of the white-rot/brown-rot paradigm for wood decay fungi.</title>
        <authorList>
            <person name="Riley R."/>
            <person name="Salamov A.A."/>
            <person name="Brown D.W."/>
            <person name="Nagy L.G."/>
            <person name="Floudas D."/>
            <person name="Held B.W."/>
            <person name="Levasseur A."/>
            <person name="Lombard V."/>
            <person name="Morin E."/>
            <person name="Otillar R."/>
            <person name="Lindquist E.A."/>
            <person name="Sun H."/>
            <person name="LaButti K.M."/>
            <person name="Schmutz J."/>
            <person name="Jabbour D."/>
            <person name="Luo H."/>
            <person name="Baker S.E."/>
            <person name="Pisabarro A.G."/>
            <person name="Walton J.D."/>
            <person name="Blanchette R.A."/>
            <person name="Henrissat B."/>
            <person name="Martin F."/>
            <person name="Cullen D."/>
            <person name="Hibbett D.S."/>
            <person name="Grigoriev I.V."/>
        </authorList>
    </citation>
    <scope>NUCLEOTIDE SEQUENCE [LARGE SCALE GENOMIC DNA]</scope>
    <source>
        <strain evidence="13">FD-172 SS1</strain>
    </source>
</reference>
<gene>
    <name evidence="7" type="primary">UNG1</name>
    <name evidence="12" type="ORF">BOTBODRAFT_108964</name>
</gene>
<dbReference type="EMBL" id="KL198033">
    <property type="protein sequence ID" value="KDQ15257.1"/>
    <property type="molecule type" value="Genomic_DNA"/>
</dbReference>
<dbReference type="InterPro" id="IPR002043">
    <property type="entry name" value="UDG_fam1"/>
</dbReference>
<dbReference type="NCBIfam" id="TIGR00628">
    <property type="entry name" value="ung"/>
    <property type="match status" value="1"/>
</dbReference>
<evidence type="ECO:0000256" key="5">
    <source>
        <dbReference type="ARBA" id="ARBA00023204"/>
    </source>
</evidence>
<dbReference type="GO" id="GO:0005739">
    <property type="term" value="C:mitochondrion"/>
    <property type="evidence" value="ECO:0007669"/>
    <property type="project" value="UniProtKB-SubCell"/>
</dbReference>
<comment type="function">
    <text evidence="7 9">Excises uracil residues from the DNA which can arise as a result of misincorporation of dUMP residues by DNA polymerase or due to deamination of cytosine.</text>
</comment>
<protein>
    <recommendedName>
        <fullName evidence="7 9">Uracil-DNA glycosylase</fullName>
        <shortName evidence="7">UDG</shortName>
        <ecNumber evidence="7 9">3.2.2.27</ecNumber>
    </recommendedName>
</protein>
<dbReference type="FunCoup" id="A0A067MTS8">
    <property type="interactions" value="455"/>
</dbReference>
<dbReference type="GO" id="GO:0004844">
    <property type="term" value="F:uracil DNA N-glycosylase activity"/>
    <property type="evidence" value="ECO:0007669"/>
    <property type="project" value="UniProtKB-UniRule"/>
</dbReference>
<dbReference type="InterPro" id="IPR018085">
    <property type="entry name" value="Ura-DNA_Glyclase_AS"/>
</dbReference>
<evidence type="ECO:0000256" key="3">
    <source>
        <dbReference type="ARBA" id="ARBA00022801"/>
    </source>
</evidence>
<dbReference type="STRING" id="930990.A0A067MTS8"/>
<name>A0A067MTS8_BOTB1</name>
<evidence type="ECO:0000256" key="1">
    <source>
        <dbReference type="ARBA" id="ARBA00008184"/>
    </source>
</evidence>
<evidence type="ECO:0000313" key="13">
    <source>
        <dbReference type="Proteomes" id="UP000027195"/>
    </source>
</evidence>
<keyword evidence="4 7" id="KW-0496">Mitochondrion</keyword>
<dbReference type="FunFam" id="3.40.470.10:FF:000007">
    <property type="entry name" value="Uracil-DNA glycosylase"/>
    <property type="match status" value="1"/>
</dbReference>
<comment type="catalytic activity">
    <reaction evidence="7 9">
        <text>Hydrolyzes single-stranded DNA or mismatched double-stranded DNA and polynucleotides, releasing free uracil.</text>
        <dbReference type="EC" id="3.2.2.27"/>
    </reaction>
</comment>
<dbReference type="HAMAP" id="MF_00148">
    <property type="entry name" value="UDG"/>
    <property type="match status" value="1"/>
</dbReference>
<keyword evidence="2 7" id="KW-0227">DNA damage</keyword>
<dbReference type="Pfam" id="PF03167">
    <property type="entry name" value="UDG"/>
    <property type="match status" value="1"/>
</dbReference>
<keyword evidence="3 7" id="KW-0378">Hydrolase</keyword>
<feature type="compositionally biased region" description="Polar residues" evidence="10">
    <location>
        <begin position="31"/>
        <end position="41"/>
    </location>
</feature>
<evidence type="ECO:0000256" key="2">
    <source>
        <dbReference type="ARBA" id="ARBA00022763"/>
    </source>
</evidence>
<dbReference type="Gene3D" id="3.40.470.10">
    <property type="entry name" value="Uracil-DNA glycosylase-like domain"/>
    <property type="match status" value="1"/>
</dbReference>
<dbReference type="PANTHER" id="PTHR11264">
    <property type="entry name" value="URACIL-DNA GLYCOSYLASE"/>
    <property type="match status" value="1"/>
</dbReference>
<feature type="active site" description="Proton acceptor" evidence="7 8">
    <location>
        <position position="133"/>
    </location>
</feature>
<dbReference type="InParanoid" id="A0A067MTS8"/>
<accession>A0A067MTS8</accession>
<dbReference type="SMART" id="SM00986">
    <property type="entry name" value="UDG"/>
    <property type="match status" value="1"/>
</dbReference>
<evidence type="ECO:0000259" key="11">
    <source>
        <dbReference type="SMART" id="SM00986"/>
    </source>
</evidence>
<keyword evidence="6 7" id="KW-0539">Nucleus</keyword>
<sequence length="309" mass="33894">MFGPAAKKSRPAAGSSKASGKDKEEGDAESSALQPAGSASTFSVEDFKASLSEEEKELLELECETMGPTWYAHLKEEVRKSYFTNLKKFLRTEGVIGTVDKKPLPVFPPAKDIYSWSRGSELGNVRVVIIGQDPYHDDGQAHGLCFSVRPGIKIPPSLVNIYKELKTEYPGFVPPKHGCLQSWANNGVLLLNTCLTVRPHKANSHANKGWESFTSSVISIIDKHGGTSLGGRFGGGVVFMAWGAPALKRVEKVNKTKHLVLSCAHPSPLSAHRGFFGNNHFKKANEWLEQRYGVEATVDWCNLEIPKDE</sequence>
<evidence type="ECO:0000256" key="8">
    <source>
        <dbReference type="PROSITE-ProRule" id="PRU10072"/>
    </source>
</evidence>
<evidence type="ECO:0000256" key="7">
    <source>
        <dbReference type="HAMAP-Rule" id="MF_03166"/>
    </source>
</evidence>
<dbReference type="PROSITE" id="PS00130">
    <property type="entry name" value="U_DNA_GLYCOSYLASE"/>
    <property type="match status" value="1"/>
</dbReference>
<evidence type="ECO:0000313" key="12">
    <source>
        <dbReference type="EMBL" id="KDQ15257.1"/>
    </source>
</evidence>
<dbReference type="GO" id="GO:0097510">
    <property type="term" value="P:base-excision repair, AP site formation via deaminated base removal"/>
    <property type="evidence" value="ECO:0007669"/>
    <property type="project" value="TreeGrafter"/>
</dbReference>
<dbReference type="InterPro" id="IPR036895">
    <property type="entry name" value="Uracil-DNA_glycosylase-like_sf"/>
</dbReference>
<dbReference type="PANTHER" id="PTHR11264:SF0">
    <property type="entry name" value="URACIL-DNA GLYCOSYLASE"/>
    <property type="match status" value="1"/>
</dbReference>
<evidence type="ECO:0000256" key="10">
    <source>
        <dbReference type="SAM" id="MobiDB-lite"/>
    </source>
</evidence>
<dbReference type="GO" id="GO:0005634">
    <property type="term" value="C:nucleus"/>
    <property type="evidence" value="ECO:0007669"/>
    <property type="project" value="UniProtKB-SubCell"/>
</dbReference>
<keyword evidence="13" id="KW-1185">Reference proteome</keyword>
<dbReference type="Proteomes" id="UP000027195">
    <property type="component" value="Unassembled WGS sequence"/>
</dbReference>
<evidence type="ECO:0000256" key="4">
    <source>
        <dbReference type="ARBA" id="ARBA00023128"/>
    </source>
</evidence>
<feature type="domain" description="Uracil-DNA glycosylase-like" evidence="11">
    <location>
        <begin position="118"/>
        <end position="288"/>
    </location>
</feature>
<feature type="region of interest" description="Disordered" evidence="10">
    <location>
        <begin position="1"/>
        <end position="41"/>
    </location>
</feature>
<dbReference type="AlphaFoldDB" id="A0A067MTS8"/>
<organism evidence="12 13">
    <name type="scientific">Botryobasidium botryosum (strain FD-172 SS1)</name>
    <dbReference type="NCBI Taxonomy" id="930990"/>
    <lineage>
        <taxon>Eukaryota</taxon>
        <taxon>Fungi</taxon>
        <taxon>Dikarya</taxon>
        <taxon>Basidiomycota</taxon>
        <taxon>Agaricomycotina</taxon>
        <taxon>Agaricomycetes</taxon>
        <taxon>Cantharellales</taxon>
        <taxon>Botryobasidiaceae</taxon>
        <taxon>Botryobasidium</taxon>
    </lineage>
</organism>
<keyword evidence="5 7" id="KW-0234">DNA repair</keyword>
<comment type="similarity">
    <text evidence="1 7 9">Belongs to the uracil-DNA glycosylase (UDG) superfamily. UNG family.</text>
</comment>
<dbReference type="CDD" id="cd10027">
    <property type="entry name" value="UDG-F1-like"/>
    <property type="match status" value="1"/>
</dbReference>
<dbReference type="HOGENOM" id="CLU_032162_2_2_1"/>
<evidence type="ECO:0000256" key="9">
    <source>
        <dbReference type="RuleBase" id="RU003780"/>
    </source>
</evidence>
<dbReference type="NCBIfam" id="NF003592">
    <property type="entry name" value="PRK05254.1-5"/>
    <property type="match status" value="1"/>
</dbReference>
<evidence type="ECO:0000256" key="6">
    <source>
        <dbReference type="ARBA" id="ARBA00023242"/>
    </source>
</evidence>
<comment type="subcellular location">
    <subcellularLocation>
        <location evidence="7">Mitochondrion</location>
    </subcellularLocation>
    <subcellularLocation>
        <location evidence="7">Nucleus</location>
    </subcellularLocation>
</comment>
<dbReference type="SUPFAM" id="SSF52141">
    <property type="entry name" value="Uracil-DNA glycosylase-like"/>
    <property type="match status" value="1"/>
</dbReference>
<dbReference type="NCBIfam" id="NF003589">
    <property type="entry name" value="PRK05254.1-2"/>
    <property type="match status" value="1"/>
</dbReference>